<sequence length="251" mass="28930">MHDIESFTSTSLIDLLEKHREIIYDESSCTDESSDTCSFSLDYDYKSFHNDSDSKSLDDNLRVLPDTDDISDNKESPVDCDNMKFEHEDSFSKPSVKIGENLKAGLNNSEEKARKNIKTEETEEELDVLFDSIMQMCDKERKKLDKSAKIVGFELQNEPNNEIKNSSTTKYGKSNETKNPDVLALHEIEPENIFGSTQVLFSDLNAITKETLQDKLLDNQSEAIQNEKKKLYKVNSISSWFKRFFKLKHRI</sequence>
<dbReference type="EMBL" id="KB909810">
    <property type="protein sequence ID" value="EOB11760.1"/>
    <property type="molecule type" value="Genomic_DNA"/>
</dbReference>
<organism evidence="1 2">
    <name type="scientific">Nosema bombycis (strain CQ1 / CVCC 102059)</name>
    <name type="common">Microsporidian parasite</name>
    <name type="synonym">Pebrine of silkworm</name>
    <dbReference type="NCBI Taxonomy" id="578461"/>
    <lineage>
        <taxon>Eukaryota</taxon>
        <taxon>Fungi</taxon>
        <taxon>Fungi incertae sedis</taxon>
        <taxon>Microsporidia</taxon>
        <taxon>Nosematidae</taxon>
        <taxon>Nosema</taxon>
    </lineage>
</organism>
<gene>
    <name evidence="1" type="ORF">NBO_903g0001</name>
</gene>
<proteinExistence type="predicted"/>
<evidence type="ECO:0000313" key="2">
    <source>
        <dbReference type="Proteomes" id="UP000016927"/>
    </source>
</evidence>
<keyword evidence="1" id="KW-0378">Hydrolase</keyword>
<accession>R0MCI5</accession>
<protein>
    <submittedName>
        <fullName evidence="1">Glycoside hydrolase, family 5</fullName>
    </submittedName>
</protein>
<dbReference type="Proteomes" id="UP000016927">
    <property type="component" value="Unassembled WGS sequence"/>
</dbReference>
<name>R0MCI5_NOSB1</name>
<keyword evidence="2" id="KW-1185">Reference proteome</keyword>
<reference evidence="1 2" key="1">
    <citation type="journal article" date="2013" name="BMC Genomics">
        <title>Comparative genomics of parasitic silkworm microsporidia reveal an association between genome expansion and host adaptation.</title>
        <authorList>
            <person name="Pan G."/>
            <person name="Xu J."/>
            <person name="Li T."/>
            <person name="Xia Q."/>
            <person name="Liu S.L."/>
            <person name="Zhang G."/>
            <person name="Li S."/>
            <person name="Li C."/>
            <person name="Liu H."/>
            <person name="Yang L."/>
            <person name="Liu T."/>
            <person name="Zhang X."/>
            <person name="Wu Z."/>
            <person name="Fan W."/>
            <person name="Dang X."/>
            <person name="Xiang H."/>
            <person name="Tao M."/>
            <person name="Li Y."/>
            <person name="Hu J."/>
            <person name="Li Z."/>
            <person name="Lin L."/>
            <person name="Luo J."/>
            <person name="Geng L."/>
            <person name="Wang L."/>
            <person name="Long M."/>
            <person name="Wan Y."/>
            <person name="He N."/>
            <person name="Zhang Z."/>
            <person name="Lu C."/>
            <person name="Keeling P.J."/>
            <person name="Wang J."/>
            <person name="Xiang Z."/>
            <person name="Zhou Z."/>
        </authorList>
    </citation>
    <scope>NUCLEOTIDE SEQUENCE [LARGE SCALE GENOMIC DNA]</scope>
    <source>
        <strain evidence="2">CQ1 / CVCC 102059</strain>
    </source>
</reference>
<dbReference type="GO" id="GO:0016787">
    <property type="term" value="F:hydrolase activity"/>
    <property type="evidence" value="ECO:0007669"/>
    <property type="project" value="UniProtKB-KW"/>
</dbReference>
<dbReference type="VEuPathDB" id="MicrosporidiaDB:NBO_903g0001"/>
<dbReference type="HOGENOM" id="CLU_1107406_0_0_1"/>
<dbReference type="AlphaFoldDB" id="R0MCI5"/>
<evidence type="ECO:0000313" key="1">
    <source>
        <dbReference type="EMBL" id="EOB11760.1"/>
    </source>
</evidence>